<sequence length="63" mass="6908">MNPILADIYSTILPSAPYIIAAYALLWVALLAYVLIIFRGTKKAEAQLMLLEEAVADQQAKGE</sequence>
<proteinExistence type="predicted"/>
<keyword evidence="1" id="KW-0472">Membrane</keyword>
<evidence type="ECO:0000256" key="1">
    <source>
        <dbReference type="SAM" id="Phobius"/>
    </source>
</evidence>
<dbReference type="Proteomes" id="UP000308978">
    <property type="component" value="Unassembled WGS sequence"/>
</dbReference>
<dbReference type="AlphaFoldDB" id="A0A4S4G5T5"/>
<organism evidence="2 3">
    <name type="scientific">Adlercreutzia caecimuris</name>
    <dbReference type="NCBI Taxonomy" id="671266"/>
    <lineage>
        <taxon>Bacteria</taxon>
        <taxon>Bacillati</taxon>
        <taxon>Actinomycetota</taxon>
        <taxon>Coriobacteriia</taxon>
        <taxon>Eggerthellales</taxon>
        <taxon>Eggerthellaceae</taxon>
        <taxon>Adlercreutzia</taxon>
    </lineage>
</organism>
<accession>A0A4S4G5T5</accession>
<evidence type="ECO:0008006" key="4">
    <source>
        <dbReference type="Google" id="ProtNLM"/>
    </source>
</evidence>
<comment type="caution">
    <text evidence="2">The sequence shown here is derived from an EMBL/GenBank/DDBJ whole genome shotgun (WGS) entry which is preliminary data.</text>
</comment>
<dbReference type="RefSeq" id="WP_136433551.1">
    <property type="nucleotide sequence ID" value="NZ_JAAWMV010000017.1"/>
</dbReference>
<keyword evidence="1" id="KW-1133">Transmembrane helix</keyword>
<protein>
    <recommendedName>
        <fullName evidence="4">CcmD family protein</fullName>
    </recommendedName>
</protein>
<keyword evidence="1" id="KW-0812">Transmembrane</keyword>
<gene>
    <name evidence="2" type="ORF">E5986_03985</name>
</gene>
<evidence type="ECO:0000313" key="3">
    <source>
        <dbReference type="Proteomes" id="UP000308978"/>
    </source>
</evidence>
<name>A0A4S4G5T5_9ACTN</name>
<dbReference type="EMBL" id="SSTJ01000003">
    <property type="protein sequence ID" value="THG38022.1"/>
    <property type="molecule type" value="Genomic_DNA"/>
</dbReference>
<evidence type="ECO:0000313" key="2">
    <source>
        <dbReference type="EMBL" id="THG38022.1"/>
    </source>
</evidence>
<feature type="transmembrane region" description="Helical" evidence="1">
    <location>
        <begin position="20"/>
        <end position="38"/>
    </location>
</feature>
<reference evidence="2 3" key="1">
    <citation type="submission" date="2019-04" db="EMBL/GenBank/DDBJ databases">
        <title>Microbes associate with the intestines of laboratory mice.</title>
        <authorList>
            <person name="Navarre W."/>
            <person name="Wong E."/>
            <person name="Huang K.C."/>
            <person name="Tropini C."/>
            <person name="Ng K."/>
            <person name="Yu B."/>
        </authorList>
    </citation>
    <scope>NUCLEOTIDE SEQUENCE [LARGE SCALE GENOMIC DNA]</scope>
    <source>
        <strain evidence="2 3">NM80_B27</strain>
    </source>
</reference>